<dbReference type="AlphaFoldDB" id="A0A0L6UKS0"/>
<protein>
    <submittedName>
        <fullName evidence="1">Uncharacterized protein</fullName>
    </submittedName>
</protein>
<dbReference type="Proteomes" id="UP000037035">
    <property type="component" value="Unassembled WGS sequence"/>
</dbReference>
<reference evidence="1 2" key="1">
    <citation type="submission" date="2015-08" db="EMBL/GenBank/DDBJ databases">
        <title>Next Generation Sequencing and Analysis of the Genome of Puccinia sorghi L Schw, the Causal Agent of Maize Common Rust.</title>
        <authorList>
            <person name="Rochi L."/>
            <person name="Burguener G."/>
            <person name="Darino M."/>
            <person name="Turjanski A."/>
            <person name="Kreff E."/>
            <person name="Dieguez M.J."/>
            <person name="Sacco F."/>
        </authorList>
    </citation>
    <scope>NUCLEOTIDE SEQUENCE [LARGE SCALE GENOMIC DNA]</scope>
    <source>
        <strain evidence="1 2">RO10H11247</strain>
    </source>
</reference>
<dbReference type="VEuPathDB" id="FungiDB:VP01_569g3"/>
<gene>
    <name evidence="1" type="ORF">VP01_569g3</name>
</gene>
<dbReference type="EMBL" id="LAVV01010940">
    <property type="protein sequence ID" value="KNZ48395.1"/>
    <property type="molecule type" value="Genomic_DNA"/>
</dbReference>
<name>A0A0L6UKS0_9BASI</name>
<organism evidence="1 2">
    <name type="scientific">Puccinia sorghi</name>
    <dbReference type="NCBI Taxonomy" id="27349"/>
    <lineage>
        <taxon>Eukaryota</taxon>
        <taxon>Fungi</taxon>
        <taxon>Dikarya</taxon>
        <taxon>Basidiomycota</taxon>
        <taxon>Pucciniomycotina</taxon>
        <taxon>Pucciniomycetes</taxon>
        <taxon>Pucciniales</taxon>
        <taxon>Pucciniaceae</taxon>
        <taxon>Puccinia</taxon>
    </lineage>
</organism>
<evidence type="ECO:0000313" key="2">
    <source>
        <dbReference type="Proteomes" id="UP000037035"/>
    </source>
</evidence>
<keyword evidence="2" id="KW-1185">Reference proteome</keyword>
<proteinExistence type="predicted"/>
<accession>A0A0L6UKS0</accession>
<sequence length="319" mass="37146">MLVHQGTIFGTCLETSITERMGSILEVIGVFLSHVCTTSVEFKKNYYRTIKISNYNKIIMYFYTQNNLGDSYFLHFLLNIERTVTVDRKIMQKEKYVNKKIYSPEREAKKKVGALQNDTQKFKKIYLLQSVNLEVIYWESSNISQRLLFISHKPQIKLKSSSCVLQDLLFIIWVIKYDQIHAYLTLQKRLVQLPAVDMQHAPSKLPSKLHMVTVHQILVESILENVWSNNRSFLGVSAYQLQAVEQVFFCSVINRFQQIHTFKNHNHVFNFFQCGDINQKEIILCNTVCETVGGHYNDLPCGLVSATEFLKKPLHLHDN</sequence>
<comment type="caution">
    <text evidence="1">The sequence shown here is derived from an EMBL/GenBank/DDBJ whole genome shotgun (WGS) entry which is preliminary data.</text>
</comment>
<evidence type="ECO:0000313" key="1">
    <source>
        <dbReference type="EMBL" id="KNZ48395.1"/>
    </source>
</evidence>